<dbReference type="Gene3D" id="3.10.50.40">
    <property type="match status" value="1"/>
</dbReference>
<evidence type="ECO:0000259" key="7">
    <source>
        <dbReference type="PROSITE" id="PS50059"/>
    </source>
</evidence>
<dbReference type="PROSITE" id="PS51257">
    <property type="entry name" value="PROKAR_LIPOPROTEIN"/>
    <property type="match status" value="1"/>
</dbReference>
<evidence type="ECO:0000313" key="9">
    <source>
        <dbReference type="Proteomes" id="UP001597138"/>
    </source>
</evidence>
<dbReference type="PANTHER" id="PTHR43811">
    <property type="entry name" value="FKBP-TYPE PEPTIDYL-PROLYL CIS-TRANS ISOMERASE FKPA"/>
    <property type="match status" value="1"/>
</dbReference>
<dbReference type="PANTHER" id="PTHR43811:SF19">
    <property type="entry name" value="39 KDA FK506-BINDING NUCLEAR PROTEIN"/>
    <property type="match status" value="1"/>
</dbReference>
<evidence type="ECO:0000256" key="5">
    <source>
        <dbReference type="PROSITE-ProRule" id="PRU00277"/>
    </source>
</evidence>
<reference evidence="9" key="1">
    <citation type="journal article" date="2019" name="Int. J. Syst. Evol. Microbiol.">
        <title>The Global Catalogue of Microorganisms (GCM) 10K type strain sequencing project: providing services to taxonomists for standard genome sequencing and annotation.</title>
        <authorList>
            <consortium name="The Broad Institute Genomics Platform"/>
            <consortium name="The Broad Institute Genome Sequencing Center for Infectious Disease"/>
            <person name="Wu L."/>
            <person name="Ma J."/>
        </authorList>
    </citation>
    <scope>NUCLEOTIDE SEQUENCE [LARGE SCALE GENOMIC DNA]</scope>
    <source>
        <strain evidence="9">CCUG 70865</strain>
    </source>
</reference>
<dbReference type="PROSITE" id="PS50059">
    <property type="entry name" value="FKBP_PPIASE"/>
    <property type="match status" value="1"/>
</dbReference>
<dbReference type="GO" id="GO:0003755">
    <property type="term" value="F:peptidyl-prolyl cis-trans isomerase activity"/>
    <property type="evidence" value="ECO:0007669"/>
    <property type="project" value="UniProtKB-EC"/>
</dbReference>
<comment type="similarity">
    <text evidence="2 6">Belongs to the FKBP-type PPIase family.</text>
</comment>
<evidence type="ECO:0000256" key="4">
    <source>
        <dbReference type="ARBA" id="ARBA00023235"/>
    </source>
</evidence>
<gene>
    <name evidence="8" type="ORF">ACFSC2_08375</name>
</gene>
<sequence length="162" mass="17270">MKKLLAVLFTITLFTSCSIDGGKNPETIVPKDYSAENETQITEYLAKNNLTAKAQATGTGLYFIINEQGTGKQASASSTVTIAYKGYLTTGTVFDQSTTSDGSTFQLSRLIEGWREGIPYFKEGGSGVLLIPAHLGYGSTKVGDIPPGSVLIFDIKVISVTN</sequence>
<dbReference type="EC" id="5.2.1.8" evidence="6"/>
<dbReference type="SUPFAM" id="SSF54534">
    <property type="entry name" value="FKBP-like"/>
    <property type="match status" value="1"/>
</dbReference>
<dbReference type="Proteomes" id="UP001597138">
    <property type="component" value="Unassembled WGS sequence"/>
</dbReference>
<dbReference type="InterPro" id="IPR046357">
    <property type="entry name" value="PPIase_dom_sf"/>
</dbReference>
<evidence type="ECO:0000256" key="1">
    <source>
        <dbReference type="ARBA" id="ARBA00000971"/>
    </source>
</evidence>
<feature type="domain" description="PPIase FKBP-type" evidence="7">
    <location>
        <begin position="77"/>
        <end position="161"/>
    </location>
</feature>
<name>A0ABW4HCW7_9FLAO</name>
<dbReference type="RefSeq" id="WP_379816944.1">
    <property type="nucleotide sequence ID" value="NZ_JBHUDZ010000007.1"/>
</dbReference>
<organism evidence="8 9">
    <name type="scientific">Flavobacterium artemisiae</name>
    <dbReference type="NCBI Taxonomy" id="2126556"/>
    <lineage>
        <taxon>Bacteria</taxon>
        <taxon>Pseudomonadati</taxon>
        <taxon>Bacteroidota</taxon>
        <taxon>Flavobacteriia</taxon>
        <taxon>Flavobacteriales</taxon>
        <taxon>Flavobacteriaceae</taxon>
        <taxon>Flavobacterium</taxon>
    </lineage>
</organism>
<dbReference type="EMBL" id="JBHUDZ010000007">
    <property type="protein sequence ID" value="MFD1602749.1"/>
    <property type="molecule type" value="Genomic_DNA"/>
</dbReference>
<keyword evidence="3 5" id="KW-0697">Rotamase</keyword>
<keyword evidence="9" id="KW-1185">Reference proteome</keyword>
<dbReference type="InterPro" id="IPR001179">
    <property type="entry name" value="PPIase_FKBP_dom"/>
</dbReference>
<keyword evidence="4 5" id="KW-0413">Isomerase</keyword>
<comment type="caution">
    <text evidence="8">The sequence shown here is derived from an EMBL/GenBank/DDBJ whole genome shotgun (WGS) entry which is preliminary data.</text>
</comment>
<accession>A0ABW4HCW7</accession>
<evidence type="ECO:0000256" key="2">
    <source>
        <dbReference type="ARBA" id="ARBA00006577"/>
    </source>
</evidence>
<protein>
    <recommendedName>
        <fullName evidence="6">Peptidyl-prolyl cis-trans isomerase</fullName>
        <ecNumber evidence="6">5.2.1.8</ecNumber>
    </recommendedName>
</protein>
<proteinExistence type="inferred from homology"/>
<evidence type="ECO:0000256" key="3">
    <source>
        <dbReference type="ARBA" id="ARBA00023110"/>
    </source>
</evidence>
<evidence type="ECO:0000313" key="8">
    <source>
        <dbReference type="EMBL" id="MFD1602749.1"/>
    </source>
</evidence>
<evidence type="ECO:0000256" key="6">
    <source>
        <dbReference type="RuleBase" id="RU003915"/>
    </source>
</evidence>
<comment type="catalytic activity">
    <reaction evidence="1 5 6">
        <text>[protein]-peptidylproline (omega=180) = [protein]-peptidylproline (omega=0)</text>
        <dbReference type="Rhea" id="RHEA:16237"/>
        <dbReference type="Rhea" id="RHEA-COMP:10747"/>
        <dbReference type="Rhea" id="RHEA-COMP:10748"/>
        <dbReference type="ChEBI" id="CHEBI:83833"/>
        <dbReference type="ChEBI" id="CHEBI:83834"/>
        <dbReference type="EC" id="5.2.1.8"/>
    </reaction>
</comment>
<dbReference type="Pfam" id="PF00254">
    <property type="entry name" value="FKBP_C"/>
    <property type="match status" value="1"/>
</dbReference>